<evidence type="ECO:0000256" key="1">
    <source>
        <dbReference type="ARBA" id="ARBA00004123"/>
    </source>
</evidence>
<feature type="domain" description="C2H2-type" evidence="13">
    <location>
        <begin position="456"/>
        <end position="484"/>
    </location>
</feature>
<dbReference type="OMA" id="PCTETYE"/>
<dbReference type="OrthoDB" id="3561125at2759"/>
<evidence type="ECO:0000259" key="13">
    <source>
        <dbReference type="PROSITE" id="PS50157"/>
    </source>
</evidence>
<evidence type="ECO:0000256" key="9">
    <source>
        <dbReference type="ARBA" id="ARBA00023163"/>
    </source>
</evidence>
<dbReference type="AlphaFoldDB" id="A0A9J7KJD3"/>
<keyword evidence="14" id="KW-1185">Reference proteome</keyword>
<feature type="domain" description="C2H2-type" evidence="13">
    <location>
        <begin position="527"/>
        <end position="554"/>
    </location>
</feature>
<dbReference type="FunFam" id="3.30.160.60:FF:002755">
    <property type="entry name" value="Uncharacterized protein"/>
    <property type="match status" value="1"/>
</dbReference>
<dbReference type="FunFam" id="3.30.160.60:FF:001156">
    <property type="entry name" value="Zinc finger protein 407"/>
    <property type="match status" value="1"/>
</dbReference>
<feature type="region of interest" description="Disordered" evidence="12">
    <location>
        <begin position="252"/>
        <end position="300"/>
    </location>
</feature>
<protein>
    <submittedName>
        <fullName evidence="15 16">Zinc finger and SCAN domain-containing protein 12-like</fullName>
    </submittedName>
</protein>
<evidence type="ECO:0000256" key="10">
    <source>
        <dbReference type="ARBA" id="ARBA00023242"/>
    </source>
</evidence>
<evidence type="ECO:0000256" key="6">
    <source>
        <dbReference type="ARBA" id="ARBA00022833"/>
    </source>
</evidence>
<evidence type="ECO:0000256" key="2">
    <source>
        <dbReference type="ARBA" id="ARBA00006991"/>
    </source>
</evidence>
<dbReference type="PROSITE" id="PS50157">
    <property type="entry name" value="ZINC_FINGER_C2H2_2"/>
    <property type="match status" value="8"/>
</dbReference>
<dbReference type="GeneID" id="118406366"/>
<dbReference type="Pfam" id="PF00096">
    <property type="entry name" value="zf-C2H2"/>
    <property type="match status" value="2"/>
</dbReference>
<evidence type="ECO:0000256" key="8">
    <source>
        <dbReference type="ARBA" id="ARBA00023125"/>
    </source>
</evidence>
<keyword evidence="5 11" id="KW-0863">Zinc-finger</keyword>
<dbReference type="GO" id="GO:0005634">
    <property type="term" value="C:nucleus"/>
    <property type="evidence" value="ECO:0007669"/>
    <property type="project" value="UniProtKB-SubCell"/>
</dbReference>
<comment type="subcellular location">
    <subcellularLocation>
        <location evidence="1">Nucleus</location>
    </subcellularLocation>
</comment>
<dbReference type="KEGG" id="bfo:118406366"/>
<keyword evidence="3" id="KW-0479">Metal-binding</keyword>
<dbReference type="PANTHER" id="PTHR24392">
    <property type="entry name" value="ZINC FINGER PROTEIN"/>
    <property type="match status" value="1"/>
</dbReference>
<dbReference type="GO" id="GO:0000981">
    <property type="term" value="F:DNA-binding transcription factor activity, RNA polymerase II-specific"/>
    <property type="evidence" value="ECO:0000318"/>
    <property type="project" value="GO_Central"/>
</dbReference>
<dbReference type="PANTHER" id="PTHR24392:SF31">
    <property type="entry name" value="C2H2-TYPE DOMAIN-CONTAINING PROTEIN"/>
    <property type="match status" value="1"/>
</dbReference>
<gene>
    <name evidence="15 16" type="primary">LOC118406366</name>
</gene>
<sequence>MSRQQEIICGLSHEVTIAVLPRLDMGELMFELNRRIQNLDKENRIKDRLVSILRDVMLEEYRQLESMSEVRSPDETTIPVQDQETATIQENVLTAYAETTSSETSSPDASQQSSGLDIVIKKESDTSSNLFVYTKEPEFDTEQIQLTVPQQDQLCDIPSPGSPTIPPCDTPLIQMKNITDSRIREEEFAMTTENEEARACHDELNIGSPTSIAQVKDTLISMNTSYSETPVEINTPDEEAPSPVERYVSEDGQILQISQPSIPDQNYTDDGETSFINGEHEQSEKESSEETPLASCPPTPDIECENKTSLLIDNDPQIDYKFKTSLAQSSSKHMKSYKDEKPFMCGECGYRARHKYRLVEHMRKHTGEKPFKCDQCNYNASYKTLLVKHMKSHTDAEPYSCDICEYQTYIKSNVERHMMCHSAVKPYKCEECDFRAVGKSYLVKHRRRRHTGEKPYSCQECDYKASENDTLLRHMRKKHMSYKQELSYHMKKHTDAEPYSCEICDYKAYIKANFETHMMRHAGVKPYKCEECDYGTAHKSDLIKHRRRHTGERPYGCQECDYKARDKGTLLRHVRRKHV</sequence>
<keyword evidence="10" id="KW-0539">Nucleus</keyword>
<dbReference type="FunFam" id="3.30.160.60:FF:000614">
    <property type="entry name" value="Zinc finger protein 142"/>
    <property type="match status" value="1"/>
</dbReference>
<evidence type="ECO:0000256" key="7">
    <source>
        <dbReference type="ARBA" id="ARBA00023015"/>
    </source>
</evidence>
<dbReference type="GO" id="GO:0006357">
    <property type="term" value="P:regulation of transcription by RNA polymerase II"/>
    <property type="evidence" value="ECO:0000318"/>
    <property type="project" value="GO_Central"/>
</dbReference>
<name>A0A9J7KJD3_BRAFL</name>
<dbReference type="Pfam" id="PF13909">
    <property type="entry name" value="zf-H2C2_5"/>
    <property type="match status" value="1"/>
</dbReference>
<feature type="compositionally biased region" description="Basic and acidic residues" evidence="12">
    <location>
        <begin position="278"/>
        <end position="288"/>
    </location>
</feature>
<evidence type="ECO:0000256" key="12">
    <source>
        <dbReference type="SAM" id="MobiDB-lite"/>
    </source>
</evidence>
<dbReference type="FunFam" id="3.30.160.60:FF:002068">
    <property type="entry name" value="LD31554p"/>
    <property type="match status" value="2"/>
</dbReference>
<dbReference type="FunFam" id="3.30.160.60:FF:001646">
    <property type="entry name" value="Uncharacterized protein"/>
    <property type="match status" value="1"/>
</dbReference>
<dbReference type="RefSeq" id="XP_035662228.1">
    <property type="nucleotide sequence ID" value="XM_035806335.1"/>
</dbReference>
<dbReference type="RefSeq" id="XP_035662229.1">
    <property type="nucleotide sequence ID" value="XM_035806336.1"/>
</dbReference>
<dbReference type="InterPro" id="IPR013087">
    <property type="entry name" value="Znf_C2H2_type"/>
</dbReference>
<dbReference type="SMART" id="SM00355">
    <property type="entry name" value="ZnF_C2H2"/>
    <property type="match status" value="8"/>
</dbReference>
<feature type="domain" description="C2H2-type" evidence="13">
    <location>
        <begin position="399"/>
        <end position="426"/>
    </location>
</feature>
<evidence type="ECO:0000256" key="4">
    <source>
        <dbReference type="ARBA" id="ARBA00022737"/>
    </source>
</evidence>
<feature type="domain" description="C2H2-type" evidence="13">
    <location>
        <begin position="371"/>
        <end position="398"/>
    </location>
</feature>
<keyword evidence="8" id="KW-0238">DNA-binding</keyword>
<dbReference type="InterPro" id="IPR036236">
    <property type="entry name" value="Znf_C2H2_sf"/>
</dbReference>
<keyword evidence="4" id="KW-0677">Repeat</keyword>
<evidence type="ECO:0000256" key="5">
    <source>
        <dbReference type="ARBA" id="ARBA00022771"/>
    </source>
</evidence>
<dbReference type="Gene3D" id="3.30.160.60">
    <property type="entry name" value="Classic Zinc Finger"/>
    <property type="match status" value="8"/>
</dbReference>
<evidence type="ECO:0000256" key="3">
    <source>
        <dbReference type="ARBA" id="ARBA00022723"/>
    </source>
</evidence>
<feature type="domain" description="C2H2-type" evidence="13">
    <location>
        <begin position="499"/>
        <end position="526"/>
    </location>
</feature>
<evidence type="ECO:0000313" key="16">
    <source>
        <dbReference type="RefSeq" id="XP_035662229.1"/>
    </source>
</evidence>
<accession>A0A9J7KJD3</accession>
<keyword evidence="7" id="KW-0805">Transcription regulation</keyword>
<proteinExistence type="inferred from homology"/>
<keyword evidence="9" id="KW-0804">Transcription</keyword>
<evidence type="ECO:0000313" key="14">
    <source>
        <dbReference type="Proteomes" id="UP000001554"/>
    </source>
</evidence>
<keyword evidence="6" id="KW-0862">Zinc</keyword>
<feature type="compositionally biased region" description="Polar residues" evidence="12">
    <location>
        <begin position="255"/>
        <end position="266"/>
    </location>
</feature>
<feature type="domain" description="C2H2-type" evidence="13">
    <location>
        <begin position="427"/>
        <end position="455"/>
    </location>
</feature>
<evidence type="ECO:0000256" key="11">
    <source>
        <dbReference type="PROSITE-ProRule" id="PRU00042"/>
    </source>
</evidence>
<comment type="similarity">
    <text evidence="2">Belongs to the krueppel C2H2-type zinc-finger protein family.</text>
</comment>
<dbReference type="SUPFAM" id="SSF57667">
    <property type="entry name" value="beta-beta-alpha zinc fingers"/>
    <property type="match status" value="5"/>
</dbReference>
<dbReference type="GO" id="GO:0008270">
    <property type="term" value="F:zinc ion binding"/>
    <property type="evidence" value="ECO:0007669"/>
    <property type="project" value="UniProtKB-KW"/>
</dbReference>
<evidence type="ECO:0000313" key="15">
    <source>
        <dbReference type="RefSeq" id="XP_035662228.1"/>
    </source>
</evidence>
<feature type="domain" description="C2H2-type" evidence="13">
    <location>
        <begin position="343"/>
        <end position="370"/>
    </location>
</feature>
<dbReference type="GO" id="GO:0003677">
    <property type="term" value="F:DNA binding"/>
    <property type="evidence" value="ECO:0007669"/>
    <property type="project" value="UniProtKB-KW"/>
</dbReference>
<reference evidence="15 16" key="2">
    <citation type="submission" date="2025-04" db="UniProtKB">
        <authorList>
            <consortium name="RefSeq"/>
        </authorList>
    </citation>
    <scope>IDENTIFICATION</scope>
    <source>
        <strain evidence="15 16">S238N-H82</strain>
        <tissue evidence="15 16">Testes</tissue>
    </source>
</reference>
<dbReference type="FunFam" id="3.30.160.60:FF:000446">
    <property type="entry name" value="Zinc finger protein"/>
    <property type="match status" value="1"/>
</dbReference>
<dbReference type="FunFam" id="3.30.160.60:FF:003459">
    <property type="match status" value="1"/>
</dbReference>
<reference evidence="14" key="1">
    <citation type="journal article" date="2020" name="Nat. Ecol. Evol.">
        <title>Deeply conserved synteny resolves early events in vertebrate evolution.</title>
        <authorList>
            <person name="Simakov O."/>
            <person name="Marletaz F."/>
            <person name="Yue J.X."/>
            <person name="O'Connell B."/>
            <person name="Jenkins J."/>
            <person name="Brandt A."/>
            <person name="Calef R."/>
            <person name="Tung C.H."/>
            <person name="Huang T.K."/>
            <person name="Schmutz J."/>
            <person name="Satoh N."/>
            <person name="Yu J.K."/>
            <person name="Putnam N.H."/>
            <person name="Green R.E."/>
            <person name="Rokhsar D.S."/>
        </authorList>
    </citation>
    <scope>NUCLEOTIDE SEQUENCE [LARGE SCALE GENOMIC DNA]</scope>
    <source>
        <strain evidence="14">S238N-H82</strain>
    </source>
</reference>
<dbReference type="Proteomes" id="UP000001554">
    <property type="component" value="Chromosome 19"/>
</dbReference>
<organism evidence="14 15">
    <name type="scientific">Branchiostoma floridae</name>
    <name type="common">Florida lancelet</name>
    <name type="synonym">Amphioxus</name>
    <dbReference type="NCBI Taxonomy" id="7739"/>
    <lineage>
        <taxon>Eukaryota</taxon>
        <taxon>Metazoa</taxon>
        <taxon>Chordata</taxon>
        <taxon>Cephalochordata</taxon>
        <taxon>Leptocardii</taxon>
        <taxon>Amphioxiformes</taxon>
        <taxon>Branchiostomatidae</taxon>
        <taxon>Branchiostoma</taxon>
    </lineage>
</organism>
<feature type="domain" description="C2H2-type" evidence="13">
    <location>
        <begin position="555"/>
        <end position="579"/>
    </location>
</feature>